<evidence type="ECO:0000313" key="1">
    <source>
        <dbReference type="EMBL" id="CCI50424.1"/>
    </source>
</evidence>
<keyword evidence="2" id="KW-1185">Reference proteome</keyword>
<sequence>MFRLLYTSSDLREPVSKNRSTIPRNFRNFHVLRTVSRKARGMISSTKSTCMLSSQSPYRRTISRSSNVFHPCSFIRYYQMVDKYAHADEIRGIRNGVERNDGLGIHLKVRSRVPFISYHKNRKDLLRNERDSKVNFKIRQGRGLGRLSLSGPFVEQLIEERVWRTMDVSGDSRIANAPQLPQSGNVQGYARICQETSILSQHAAQL</sequence>
<dbReference type="Proteomes" id="UP000053237">
    <property type="component" value="Unassembled WGS sequence"/>
</dbReference>
<comment type="caution">
    <text evidence="1">The sequence shown here is derived from an EMBL/GenBank/DDBJ whole genome shotgun (WGS) entry which is preliminary data.</text>
</comment>
<evidence type="ECO:0000313" key="2">
    <source>
        <dbReference type="Proteomes" id="UP000053237"/>
    </source>
</evidence>
<protein>
    <submittedName>
        <fullName evidence="1">Uncharacterized protein</fullName>
    </submittedName>
</protein>
<organism evidence="1 2">
    <name type="scientific">Albugo candida</name>
    <dbReference type="NCBI Taxonomy" id="65357"/>
    <lineage>
        <taxon>Eukaryota</taxon>
        <taxon>Sar</taxon>
        <taxon>Stramenopiles</taxon>
        <taxon>Oomycota</taxon>
        <taxon>Peronosporomycetes</taxon>
        <taxon>Albuginales</taxon>
        <taxon>Albuginaceae</taxon>
        <taxon>Albugo</taxon>
    </lineage>
</organism>
<name>A0A024GVL7_9STRA</name>
<reference evidence="1 2" key="1">
    <citation type="submission" date="2012-05" db="EMBL/GenBank/DDBJ databases">
        <title>Recombination and specialization in a pathogen metapopulation.</title>
        <authorList>
            <person name="Gardiner A."/>
            <person name="Kemen E."/>
            <person name="Schultz-Larsen T."/>
            <person name="MacLean D."/>
            <person name="Van Oosterhout C."/>
            <person name="Jones J.D.G."/>
        </authorList>
    </citation>
    <scope>NUCLEOTIDE SEQUENCE [LARGE SCALE GENOMIC DNA]</scope>
    <source>
        <strain evidence="1 2">Ac Nc2</strain>
    </source>
</reference>
<accession>A0A024GVL7</accession>
<dbReference type="AlphaFoldDB" id="A0A024GVL7"/>
<dbReference type="EMBL" id="CAIX01000492">
    <property type="protein sequence ID" value="CCI50424.1"/>
    <property type="molecule type" value="Genomic_DNA"/>
</dbReference>
<proteinExistence type="predicted"/>
<gene>
    <name evidence="1" type="ORF">BN9_121590</name>
</gene>
<dbReference type="InParanoid" id="A0A024GVL7"/>